<keyword evidence="2" id="KW-1185">Reference proteome</keyword>
<gene>
    <name evidence="1" type="ORF">SNE35_18390</name>
</gene>
<organism evidence="1 2">
    <name type="scientific">Roseateles agri</name>
    <dbReference type="NCBI Taxonomy" id="3098619"/>
    <lineage>
        <taxon>Bacteria</taxon>
        <taxon>Pseudomonadati</taxon>
        <taxon>Pseudomonadota</taxon>
        <taxon>Betaproteobacteria</taxon>
        <taxon>Burkholderiales</taxon>
        <taxon>Sphaerotilaceae</taxon>
        <taxon>Roseateles</taxon>
    </lineage>
</organism>
<comment type="caution">
    <text evidence="1">The sequence shown here is derived from an EMBL/GenBank/DDBJ whole genome shotgun (WGS) entry which is preliminary data.</text>
</comment>
<evidence type="ECO:0000313" key="1">
    <source>
        <dbReference type="EMBL" id="MDY0746488.1"/>
    </source>
</evidence>
<proteinExistence type="predicted"/>
<evidence type="ECO:0000313" key="2">
    <source>
        <dbReference type="Proteomes" id="UP001285263"/>
    </source>
</evidence>
<protein>
    <recommendedName>
        <fullName evidence="3">Phosphoglycerate mutase</fullName>
    </recommendedName>
</protein>
<dbReference type="RefSeq" id="WP_320424420.1">
    <property type="nucleotide sequence ID" value="NZ_JAXCLA010000006.1"/>
</dbReference>
<accession>A0ABU5DJK9</accession>
<dbReference type="EMBL" id="JAXCLA010000006">
    <property type="protein sequence ID" value="MDY0746488.1"/>
    <property type="molecule type" value="Genomic_DNA"/>
</dbReference>
<name>A0ABU5DJK9_9BURK</name>
<sequence length="308" mass="32895">MHLLIPHASALGDICAHALGELPLPRLAELLGLLKPVGAPLGGDEYAPNTPFELTLAALRGAAPGPVPTAAWLAQEQGQDGTLAWALLTPIHLSVGTDQVTALAPDALNLDLSESRAIFESLAELWPEGEGWRAHWAGATQWLVAHPSFAGVQSASLDRVVARSVEPWMPEARVLRTFQNEIQMLLHRNPLIEAREARGVLSPNSAWISGCGIASGGPLPADVVVDDRLRAPLTQGDWAAWAEAWRALDTGPVSEALALAKAARPVRLTLCGERFAQTFSLPERNGLQRLWQGLMPPRANTAEILGGL</sequence>
<reference evidence="1 2" key="1">
    <citation type="submission" date="2023-11" db="EMBL/GenBank/DDBJ databases">
        <title>Paucibacter sp. nov., isolated from fresh soil in Korea.</title>
        <authorList>
            <person name="Le N.T.T."/>
        </authorList>
    </citation>
    <scope>NUCLEOTIDE SEQUENCE [LARGE SCALE GENOMIC DNA]</scope>
    <source>
        <strain evidence="1 2">R3-3</strain>
    </source>
</reference>
<dbReference type="Proteomes" id="UP001285263">
    <property type="component" value="Unassembled WGS sequence"/>
</dbReference>
<evidence type="ECO:0008006" key="3">
    <source>
        <dbReference type="Google" id="ProtNLM"/>
    </source>
</evidence>